<dbReference type="OrthoDB" id="5856684at2759"/>
<evidence type="ECO:0000313" key="2">
    <source>
        <dbReference type="Proteomes" id="UP000054047"/>
    </source>
</evidence>
<dbReference type="EMBL" id="KN752536">
    <property type="protein sequence ID" value="KIH49646.1"/>
    <property type="molecule type" value="Genomic_DNA"/>
</dbReference>
<dbReference type="AlphaFoldDB" id="A0A0C2FXM7"/>
<dbReference type="Proteomes" id="UP000054047">
    <property type="component" value="Unassembled WGS sequence"/>
</dbReference>
<gene>
    <name evidence="1" type="ORF">ANCDUO_20278</name>
</gene>
<protein>
    <submittedName>
        <fullName evidence="1">Uncharacterized protein</fullName>
    </submittedName>
</protein>
<accession>A0A0C2FXM7</accession>
<organism evidence="1 2">
    <name type="scientific">Ancylostoma duodenale</name>
    <dbReference type="NCBI Taxonomy" id="51022"/>
    <lineage>
        <taxon>Eukaryota</taxon>
        <taxon>Metazoa</taxon>
        <taxon>Ecdysozoa</taxon>
        <taxon>Nematoda</taxon>
        <taxon>Chromadorea</taxon>
        <taxon>Rhabditida</taxon>
        <taxon>Rhabditina</taxon>
        <taxon>Rhabditomorpha</taxon>
        <taxon>Strongyloidea</taxon>
        <taxon>Ancylostomatidae</taxon>
        <taxon>Ancylostomatinae</taxon>
        <taxon>Ancylostoma</taxon>
    </lineage>
</organism>
<reference evidence="1 2" key="1">
    <citation type="submission" date="2013-12" db="EMBL/GenBank/DDBJ databases">
        <title>Draft genome of the parsitic nematode Ancylostoma duodenale.</title>
        <authorList>
            <person name="Mitreva M."/>
        </authorList>
    </citation>
    <scope>NUCLEOTIDE SEQUENCE [LARGE SCALE GENOMIC DNA]</scope>
    <source>
        <strain evidence="1 2">Zhejiang</strain>
    </source>
</reference>
<name>A0A0C2FXM7_9BILA</name>
<feature type="non-terminal residue" evidence="1">
    <location>
        <position position="102"/>
    </location>
</feature>
<sequence length="102" mass="11503">MKISVRRCIDGDKGLKTTGSFVFDFVSRRLAGDDYVELFNALQWLHLLSRLEISIPLDMLLEKFSIALTGLSAMDIPKLGQNDLEEDDVSIHIVIIDILVLQ</sequence>
<evidence type="ECO:0000313" key="1">
    <source>
        <dbReference type="EMBL" id="KIH49646.1"/>
    </source>
</evidence>
<keyword evidence="2" id="KW-1185">Reference proteome</keyword>
<proteinExistence type="predicted"/>